<comment type="subunit">
    <text evidence="9">Homodimer.</text>
</comment>
<dbReference type="Proteomes" id="UP000014400">
    <property type="component" value="Unassembled WGS sequence"/>
</dbReference>
<proteinExistence type="inferred from homology"/>
<dbReference type="UniPathway" id="UPA00214"/>
<dbReference type="InterPro" id="IPR036291">
    <property type="entry name" value="NAD(P)-bd_dom_sf"/>
</dbReference>
<evidence type="ECO:0000256" key="5">
    <source>
        <dbReference type="ARBA" id="ARBA00013189"/>
    </source>
</evidence>
<evidence type="ECO:0000313" key="12">
    <source>
        <dbReference type="Proteomes" id="UP000014400"/>
    </source>
</evidence>
<dbReference type="Gene3D" id="3.40.50.720">
    <property type="entry name" value="NAD(P)-binding Rossmann-like Domain"/>
    <property type="match status" value="1"/>
</dbReference>
<dbReference type="InterPro" id="IPR005886">
    <property type="entry name" value="UDP_G4E"/>
</dbReference>
<evidence type="ECO:0000256" key="9">
    <source>
        <dbReference type="RuleBase" id="RU366046"/>
    </source>
</evidence>
<keyword evidence="12" id="KW-1185">Reference proteome</keyword>
<protein>
    <recommendedName>
        <fullName evidence="6 9">UDP-glucose 4-epimerase</fullName>
        <ecNumber evidence="5 9">5.1.3.2</ecNumber>
    </recommendedName>
</protein>
<dbReference type="PATRIC" id="fig|1203554.3.peg.2252"/>
<dbReference type="PANTHER" id="PTHR43725">
    <property type="entry name" value="UDP-GLUCOSE 4-EPIMERASE"/>
    <property type="match status" value="1"/>
</dbReference>
<dbReference type="GO" id="GO:0005829">
    <property type="term" value="C:cytosol"/>
    <property type="evidence" value="ECO:0007669"/>
    <property type="project" value="TreeGrafter"/>
</dbReference>
<evidence type="ECO:0000313" key="11">
    <source>
        <dbReference type="EMBL" id="EPD97693.1"/>
    </source>
</evidence>
<sequence length="339" mass="37105">MRVLLTGGMGFIGSHTAVSLLEAGHEPILYDNLSNADRSVVDRIGRITGHTPTFIEGDIRDGALLKQVLRNEHIEAVIHFAGLKAVGESVGKPLEYFDNNVSGTIKLLEAMRSVGVKRLIFSSSSTVYGTPQHLPLTEAEPTGEATNPYGRTKIHIEEILADLCRSDSEWSVVCLRYFNPIGAHPSGLIGEDPNGIPNNLLPYIARVASGRLPCLNVFGNDYDTPDGTGVRDFIHVVDLAQGHTDALPYAVSHTGWIAVNLGCGRGYSVLEVVKAFEDASGRRIPLHFAPRRAGDIAANWCDPTLALKLFGWKAKFDIEDMCRDSWHFESLLKTECETR</sequence>
<name>S3B8Q2_9BURK</name>
<gene>
    <name evidence="11" type="ORF">HMPREF1476_02170</name>
</gene>
<keyword evidence="9" id="KW-0119">Carbohydrate metabolism</keyword>
<evidence type="ECO:0000259" key="10">
    <source>
        <dbReference type="Pfam" id="PF16363"/>
    </source>
</evidence>
<comment type="cofactor">
    <cofactor evidence="2 9">
        <name>NAD(+)</name>
        <dbReference type="ChEBI" id="CHEBI:57540"/>
    </cofactor>
</comment>
<evidence type="ECO:0000256" key="4">
    <source>
        <dbReference type="ARBA" id="ARBA00007637"/>
    </source>
</evidence>
<dbReference type="GO" id="GO:0003978">
    <property type="term" value="F:UDP-glucose 4-epimerase activity"/>
    <property type="evidence" value="ECO:0007669"/>
    <property type="project" value="UniProtKB-UniRule"/>
</dbReference>
<dbReference type="STRING" id="1203554.HMPREF1476_02170"/>
<reference evidence="11 12" key="1">
    <citation type="submission" date="2013-04" db="EMBL/GenBank/DDBJ databases">
        <title>The Genome Sequence of Sutterella wadsworthensis HGA0223.</title>
        <authorList>
            <consortium name="The Broad Institute Genomics Platform"/>
            <person name="Earl A."/>
            <person name="Ward D."/>
            <person name="Feldgarden M."/>
            <person name="Gevers D."/>
            <person name="Schmidt T.M."/>
            <person name="Dover J."/>
            <person name="Dai D."/>
            <person name="Walker B."/>
            <person name="Young S."/>
            <person name="Zeng Q."/>
            <person name="Gargeya S."/>
            <person name="Fitzgerald M."/>
            <person name="Haas B."/>
            <person name="Abouelleil A."/>
            <person name="Allen A.W."/>
            <person name="Alvarado L."/>
            <person name="Arachchi H.M."/>
            <person name="Berlin A.M."/>
            <person name="Chapman S.B."/>
            <person name="Gainer-Dewar J."/>
            <person name="Goldberg J."/>
            <person name="Griggs A."/>
            <person name="Gujja S."/>
            <person name="Hansen M."/>
            <person name="Howarth C."/>
            <person name="Imamovic A."/>
            <person name="Ireland A."/>
            <person name="Larimer J."/>
            <person name="McCowan C."/>
            <person name="Murphy C."/>
            <person name="Pearson M."/>
            <person name="Poon T.W."/>
            <person name="Priest M."/>
            <person name="Roberts A."/>
            <person name="Saif S."/>
            <person name="Shea T."/>
            <person name="Sisk P."/>
            <person name="Sykes S."/>
            <person name="Wortman J."/>
            <person name="Nusbaum C."/>
            <person name="Birren B."/>
        </authorList>
    </citation>
    <scope>NUCLEOTIDE SEQUENCE [LARGE SCALE GENOMIC DNA]</scope>
    <source>
        <strain evidence="11 12">HGA0223</strain>
    </source>
</reference>
<dbReference type="EMBL" id="ATCF01000034">
    <property type="protein sequence ID" value="EPD97693.1"/>
    <property type="molecule type" value="Genomic_DNA"/>
</dbReference>
<dbReference type="GO" id="GO:0006012">
    <property type="term" value="P:galactose metabolic process"/>
    <property type="evidence" value="ECO:0007669"/>
    <property type="project" value="UniProtKB-UniPathway"/>
</dbReference>
<dbReference type="InterPro" id="IPR016040">
    <property type="entry name" value="NAD(P)-bd_dom"/>
</dbReference>
<keyword evidence="7 9" id="KW-0520">NAD</keyword>
<dbReference type="NCBIfam" id="NF007956">
    <property type="entry name" value="PRK10675.1"/>
    <property type="match status" value="1"/>
</dbReference>
<keyword evidence="8 9" id="KW-0413">Isomerase</keyword>
<comment type="similarity">
    <text evidence="4 9">Belongs to the NAD(P)-dependent epimerase/dehydratase family.</text>
</comment>
<dbReference type="AlphaFoldDB" id="S3B8Q2"/>
<dbReference type="CDD" id="cd05247">
    <property type="entry name" value="UDP_G4E_1_SDR_e"/>
    <property type="match status" value="1"/>
</dbReference>
<evidence type="ECO:0000256" key="1">
    <source>
        <dbReference type="ARBA" id="ARBA00000083"/>
    </source>
</evidence>
<feature type="domain" description="NAD(P)-binding" evidence="10">
    <location>
        <begin position="4"/>
        <end position="324"/>
    </location>
</feature>
<dbReference type="Gene3D" id="3.90.25.10">
    <property type="entry name" value="UDP-galactose 4-epimerase, domain 1"/>
    <property type="match status" value="1"/>
</dbReference>
<dbReference type="SUPFAM" id="SSF51735">
    <property type="entry name" value="NAD(P)-binding Rossmann-fold domains"/>
    <property type="match status" value="1"/>
</dbReference>
<dbReference type="PANTHER" id="PTHR43725:SF47">
    <property type="entry name" value="UDP-GLUCOSE 4-EPIMERASE"/>
    <property type="match status" value="1"/>
</dbReference>
<evidence type="ECO:0000256" key="3">
    <source>
        <dbReference type="ARBA" id="ARBA00004947"/>
    </source>
</evidence>
<organism evidence="11 12">
    <name type="scientific">Sutterella wadsworthensis HGA0223</name>
    <dbReference type="NCBI Taxonomy" id="1203554"/>
    <lineage>
        <taxon>Bacteria</taxon>
        <taxon>Pseudomonadati</taxon>
        <taxon>Pseudomonadota</taxon>
        <taxon>Betaproteobacteria</taxon>
        <taxon>Burkholderiales</taxon>
        <taxon>Sutterellaceae</taxon>
        <taxon>Sutterella</taxon>
    </lineage>
</organism>
<dbReference type="NCBIfam" id="TIGR01179">
    <property type="entry name" value="galE"/>
    <property type="match status" value="1"/>
</dbReference>
<dbReference type="eggNOG" id="COG1087">
    <property type="taxonomic scope" value="Bacteria"/>
</dbReference>
<evidence type="ECO:0000256" key="8">
    <source>
        <dbReference type="ARBA" id="ARBA00023235"/>
    </source>
</evidence>
<dbReference type="EC" id="5.1.3.2" evidence="5 9"/>
<comment type="caution">
    <text evidence="11">The sequence shown here is derived from an EMBL/GenBank/DDBJ whole genome shotgun (WGS) entry which is preliminary data.</text>
</comment>
<accession>S3B8Q2</accession>
<dbReference type="Pfam" id="PF16363">
    <property type="entry name" value="GDP_Man_Dehyd"/>
    <property type="match status" value="1"/>
</dbReference>
<evidence type="ECO:0000256" key="7">
    <source>
        <dbReference type="ARBA" id="ARBA00023027"/>
    </source>
</evidence>
<dbReference type="GeneID" id="64062459"/>
<comment type="pathway">
    <text evidence="3 9">Carbohydrate metabolism; galactose metabolism.</text>
</comment>
<dbReference type="RefSeq" id="WP_016475197.1">
    <property type="nucleotide sequence ID" value="NZ_KE150481.1"/>
</dbReference>
<evidence type="ECO:0000256" key="6">
    <source>
        <dbReference type="ARBA" id="ARBA00018569"/>
    </source>
</evidence>
<dbReference type="HOGENOM" id="CLU_007383_1_10_4"/>
<comment type="catalytic activity">
    <reaction evidence="1 9">
        <text>UDP-alpha-D-glucose = UDP-alpha-D-galactose</text>
        <dbReference type="Rhea" id="RHEA:22168"/>
        <dbReference type="ChEBI" id="CHEBI:58885"/>
        <dbReference type="ChEBI" id="CHEBI:66914"/>
        <dbReference type="EC" id="5.1.3.2"/>
    </reaction>
</comment>
<evidence type="ECO:0000256" key="2">
    <source>
        <dbReference type="ARBA" id="ARBA00001911"/>
    </source>
</evidence>